<keyword evidence="5" id="KW-1185">Reference proteome</keyword>
<organism evidence="4">
    <name type="scientific">Amphimedon queenslandica</name>
    <name type="common">Sponge</name>
    <dbReference type="NCBI Taxonomy" id="400682"/>
    <lineage>
        <taxon>Eukaryota</taxon>
        <taxon>Metazoa</taxon>
        <taxon>Porifera</taxon>
        <taxon>Demospongiae</taxon>
        <taxon>Heteroscleromorpha</taxon>
        <taxon>Haplosclerida</taxon>
        <taxon>Niphatidae</taxon>
        <taxon>Amphimedon</taxon>
    </lineage>
</organism>
<evidence type="ECO:0000256" key="3">
    <source>
        <dbReference type="SAM" id="SignalP"/>
    </source>
</evidence>
<proteinExistence type="predicted"/>
<feature type="chain" id="PRO_5012846933" description="IgGFc-binding protein N-terminal domain-containing protein" evidence="3">
    <location>
        <begin position="19"/>
        <end position="494"/>
    </location>
</feature>
<sequence>MMLYLIGAILIPLLPVISTGTSSGKCFEGFLTAFDANISHQTVFVDNGSVHVEEVQSFLYDNQVLPLTTSYQLTKDNITYVVSKNTILMINSTRYKPIELTCNPLSITFGPESLNQTIIYGLCPGVIFRIELSPSHPPTPQYFHLRQMSMNFNGTIMFDSHNALHFLTGIGSFLYIKIIRSGESAELDVPSCRFVTNIKIVSGNFMAIFCADSHENSSIITSVHFRNLSIENYVSVHLDEPIERDILTVNSLDNIVLLTDSFSLHIIDRVNGNYKLLDTKGSTKIADTTILSSKRAYYITSSLAMFSPNDVLNGIGPSSQANIQACGPPTCAPSLGTIDNKGIVYSRTETSIELRDDDGDCHVVIPLKIKAKFYVHNLTLHSTEQASPSSSTGQVPHEIVIPVIVFVVLSGIALFVGTVIAVSVKKSQSRKRTSFSIAQESVQDNGQPGKGIQESGECIQEQGQSAQECSGTQESTTLPNYPVQQGTPCSSQKS</sequence>
<keyword evidence="3" id="KW-0732">Signal</keyword>
<keyword evidence="2" id="KW-0812">Transmembrane</keyword>
<dbReference type="EnsemblMetazoa" id="Aqu2.1.35755_001">
    <property type="protein sequence ID" value="Aqu2.1.35755_001"/>
    <property type="gene ID" value="Aqu2.1.35755"/>
</dbReference>
<feature type="transmembrane region" description="Helical" evidence="2">
    <location>
        <begin position="399"/>
        <end position="424"/>
    </location>
</feature>
<protein>
    <recommendedName>
        <fullName evidence="6">IgGFc-binding protein N-terminal domain-containing protein</fullName>
    </recommendedName>
</protein>
<evidence type="ECO:0000313" key="4">
    <source>
        <dbReference type="EnsemblMetazoa" id="Aqu2.1.35755_001"/>
    </source>
</evidence>
<keyword evidence="2" id="KW-0472">Membrane</keyword>
<evidence type="ECO:0000256" key="2">
    <source>
        <dbReference type="SAM" id="Phobius"/>
    </source>
</evidence>
<gene>
    <name evidence="4" type="primary">109581083</name>
</gene>
<evidence type="ECO:0000313" key="5">
    <source>
        <dbReference type="Proteomes" id="UP000007879"/>
    </source>
</evidence>
<evidence type="ECO:0008006" key="6">
    <source>
        <dbReference type="Google" id="ProtNLM"/>
    </source>
</evidence>
<feature type="region of interest" description="Disordered" evidence="1">
    <location>
        <begin position="435"/>
        <end position="494"/>
    </location>
</feature>
<feature type="signal peptide" evidence="3">
    <location>
        <begin position="1"/>
        <end position="18"/>
    </location>
</feature>
<name>A0A1X7V660_AMPQE</name>
<reference evidence="5" key="1">
    <citation type="journal article" date="2010" name="Nature">
        <title>The Amphimedon queenslandica genome and the evolution of animal complexity.</title>
        <authorList>
            <person name="Srivastava M."/>
            <person name="Simakov O."/>
            <person name="Chapman J."/>
            <person name="Fahey B."/>
            <person name="Gauthier M.E."/>
            <person name="Mitros T."/>
            <person name="Richards G.S."/>
            <person name="Conaco C."/>
            <person name="Dacre M."/>
            <person name="Hellsten U."/>
            <person name="Larroux C."/>
            <person name="Putnam N.H."/>
            <person name="Stanke M."/>
            <person name="Adamska M."/>
            <person name="Darling A."/>
            <person name="Degnan S.M."/>
            <person name="Oakley T.H."/>
            <person name="Plachetzki D.C."/>
            <person name="Zhai Y."/>
            <person name="Adamski M."/>
            <person name="Calcino A."/>
            <person name="Cummins S.F."/>
            <person name="Goodstein D.M."/>
            <person name="Harris C."/>
            <person name="Jackson D.J."/>
            <person name="Leys S.P."/>
            <person name="Shu S."/>
            <person name="Woodcroft B.J."/>
            <person name="Vervoort M."/>
            <person name="Kosik K.S."/>
            <person name="Manning G."/>
            <person name="Degnan B.M."/>
            <person name="Rokhsar D.S."/>
        </authorList>
    </citation>
    <scope>NUCLEOTIDE SEQUENCE [LARGE SCALE GENOMIC DNA]</scope>
</reference>
<reference evidence="4" key="2">
    <citation type="submission" date="2017-05" db="UniProtKB">
        <authorList>
            <consortium name="EnsemblMetazoa"/>
        </authorList>
    </citation>
    <scope>IDENTIFICATION</scope>
</reference>
<feature type="compositionally biased region" description="Polar residues" evidence="1">
    <location>
        <begin position="435"/>
        <end position="446"/>
    </location>
</feature>
<keyword evidence="2" id="KW-1133">Transmembrane helix</keyword>
<dbReference type="InParanoid" id="A0A1X7V660"/>
<dbReference type="KEGG" id="aqu:109581083"/>
<evidence type="ECO:0000256" key="1">
    <source>
        <dbReference type="SAM" id="MobiDB-lite"/>
    </source>
</evidence>
<dbReference type="AlphaFoldDB" id="A0A1X7V660"/>
<dbReference type="EnsemblMetazoa" id="XM_019994855.1">
    <property type="protein sequence ID" value="XP_019850414.1"/>
    <property type="gene ID" value="LOC109581083"/>
</dbReference>
<dbReference type="Proteomes" id="UP000007879">
    <property type="component" value="Unassembled WGS sequence"/>
</dbReference>
<accession>A0A1X7V660</accession>
<feature type="compositionally biased region" description="Polar residues" evidence="1">
    <location>
        <begin position="461"/>
        <end position="494"/>
    </location>
</feature>